<dbReference type="InterPro" id="IPR036259">
    <property type="entry name" value="MFS_trans_sf"/>
</dbReference>
<evidence type="ECO:0000313" key="8">
    <source>
        <dbReference type="Proteomes" id="UP001217089"/>
    </source>
</evidence>
<dbReference type="Gene3D" id="1.20.1250.20">
    <property type="entry name" value="MFS general substrate transporter like domains"/>
    <property type="match status" value="1"/>
</dbReference>
<keyword evidence="3 5" id="KW-1133">Transmembrane helix</keyword>
<organism evidence="7 8">
    <name type="scientific">Tegillarca granosa</name>
    <name type="common">Malaysian cockle</name>
    <name type="synonym">Anadara granosa</name>
    <dbReference type="NCBI Taxonomy" id="220873"/>
    <lineage>
        <taxon>Eukaryota</taxon>
        <taxon>Metazoa</taxon>
        <taxon>Spiralia</taxon>
        <taxon>Lophotrochozoa</taxon>
        <taxon>Mollusca</taxon>
        <taxon>Bivalvia</taxon>
        <taxon>Autobranchia</taxon>
        <taxon>Pteriomorphia</taxon>
        <taxon>Arcoida</taxon>
        <taxon>Arcoidea</taxon>
        <taxon>Arcidae</taxon>
        <taxon>Tegillarca</taxon>
    </lineage>
</organism>
<feature type="transmembrane region" description="Helical" evidence="5">
    <location>
        <begin position="209"/>
        <end position="227"/>
    </location>
</feature>
<feature type="transmembrane region" description="Helical" evidence="5">
    <location>
        <begin position="182"/>
        <end position="203"/>
    </location>
</feature>
<dbReference type="InterPro" id="IPR011701">
    <property type="entry name" value="MFS"/>
</dbReference>
<dbReference type="Proteomes" id="UP001217089">
    <property type="component" value="Unassembled WGS sequence"/>
</dbReference>
<feature type="transmembrane region" description="Helical" evidence="5">
    <location>
        <begin position="93"/>
        <end position="113"/>
    </location>
</feature>
<evidence type="ECO:0000313" key="7">
    <source>
        <dbReference type="EMBL" id="KAJ8313015.1"/>
    </source>
</evidence>
<evidence type="ECO:0000259" key="6">
    <source>
        <dbReference type="PROSITE" id="PS50850"/>
    </source>
</evidence>
<evidence type="ECO:0000256" key="5">
    <source>
        <dbReference type="SAM" id="Phobius"/>
    </source>
</evidence>
<feature type="transmembrane region" description="Helical" evidence="5">
    <location>
        <begin position="125"/>
        <end position="144"/>
    </location>
</feature>
<dbReference type="PROSITE" id="PS50850">
    <property type="entry name" value="MFS"/>
    <property type="match status" value="1"/>
</dbReference>
<dbReference type="InterPro" id="IPR020846">
    <property type="entry name" value="MFS_dom"/>
</dbReference>
<keyword evidence="2 5" id="KW-0812">Transmembrane</keyword>
<comment type="caution">
    <text evidence="7">The sequence shown here is derived from an EMBL/GenBank/DDBJ whole genome shotgun (WGS) entry which is preliminary data.</text>
</comment>
<dbReference type="InterPro" id="IPR005829">
    <property type="entry name" value="Sugar_transporter_CS"/>
</dbReference>
<reference evidence="7 8" key="1">
    <citation type="submission" date="2022-12" db="EMBL/GenBank/DDBJ databases">
        <title>Chromosome-level genome of Tegillarca granosa.</title>
        <authorList>
            <person name="Kim J."/>
        </authorList>
    </citation>
    <scope>NUCLEOTIDE SEQUENCE [LARGE SCALE GENOMIC DNA]</scope>
    <source>
        <strain evidence="7">Teg-2019</strain>
        <tissue evidence="7">Adductor muscle</tissue>
    </source>
</reference>
<evidence type="ECO:0000256" key="2">
    <source>
        <dbReference type="ARBA" id="ARBA00022692"/>
    </source>
</evidence>
<keyword evidence="8" id="KW-1185">Reference proteome</keyword>
<dbReference type="PROSITE" id="PS00217">
    <property type="entry name" value="SUGAR_TRANSPORT_2"/>
    <property type="match status" value="1"/>
</dbReference>
<feature type="domain" description="Major facilitator superfamily (MFS) profile" evidence="6">
    <location>
        <begin position="33"/>
        <end position="259"/>
    </location>
</feature>
<keyword evidence="4 5" id="KW-0472">Membrane</keyword>
<dbReference type="EMBL" id="JARBDR010000440">
    <property type="protein sequence ID" value="KAJ8313015.1"/>
    <property type="molecule type" value="Genomic_DNA"/>
</dbReference>
<name>A0ABQ9F9S1_TEGGR</name>
<sequence>MTINIKKMKVTSEWTEKLILECGGFGRYQIILIIVLFFFGKMSPTWSLLVMSIAGAIPDWWCHETGLDNITRRNNSEYFQKCSIWGLVCDKAWITATITSIQMSGYLISALVVGHISDIIGRKPTLYAAIISLTVFNFIAYFSVSWKMFAILRFFIGFSSGNYAAVYFPLLIEFIPVKHRPIVSALPSFTIWAALLGLISWLIPNWANLHLLTAAASFPLLFTWRYVPTHIVLISEERKKVTFRAINESMNDKENDKSL</sequence>
<proteinExistence type="predicted"/>
<gene>
    <name evidence="7" type="ORF">KUTeg_010388</name>
</gene>
<evidence type="ECO:0000256" key="4">
    <source>
        <dbReference type="ARBA" id="ARBA00023136"/>
    </source>
</evidence>
<dbReference type="SUPFAM" id="SSF103473">
    <property type="entry name" value="MFS general substrate transporter"/>
    <property type="match status" value="1"/>
</dbReference>
<dbReference type="PANTHER" id="PTHR24064">
    <property type="entry name" value="SOLUTE CARRIER FAMILY 22 MEMBER"/>
    <property type="match status" value="1"/>
</dbReference>
<dbReference type="Pfam" id="PF07690">
    <property type="entry name" value="MFS_1"/>
    <property type="match status" value="1"/>
</dbReference>
<evidence type="ECO:0000256" key="3">
    <source>
        <dbReference type="ARBA" id="ARBA00022989"/>
    </source>
</evidence>
<comment type="subcellular location">
    <subcellularLocation>
        <location evidence="1">Membrane</location>
        <topology evidence="1">Multi-pass membrane protein</topology>
    </subcellularLocation>
</comment>
<accession>A0ABQ9F9S1</accession>
<protein>
    <recommendedName>
        <fullName evidence="6">Major facilitator superfamily (MFS) profile domain-containing protein</fullName>
    </recommendedName>
</protein>
<feature type="transmembrane region" description="Helical" evidence="5">
    <location>
        <begin position="150"/>
        <end position="170"/>
    </location>
</feature>
<evidence type="ECO:0000256" key="1">
    <source>
        <dbReference type="ARBA" id="ARBA00004141"/>
    </source>
</evidence>